<protein>
    <recommendedName>
        <fullName evidence="4">DUF5808 domain-containing protein</fullName>
    </recommendedName>
</protein>
<feature type="transmembrane region" description="Helical" evidence="1">
    <location>
        <begin position="67"/>
        <end position="86"/>
    </location>
</feature>
<proteinExistence type="predicted"/>
<evidence type="ECO:0000313" key="2">
    <source>
        <dbReference type="EMBL" id="ETA82224.1"/>
    </source>
</evidence>
<name>V7IA49_9CLOT</name>
<organism evidence="2 3">
    <name type="scientific">Youngiibacter fragilis 232.1</name>
    <dbReference type="NCBI Taxonomy" id="994573"/>
    <lineage>
        <taxon>Bacteria</taxon>
        <taxon>Bacillati</taxon>
        <taxon>Bacillota</taxon>
        <taxon>Clostridia</taxon>
        <taxon>Eubacteriales</taxon>
        <taxon>Clostridiaceae</taxon>
        <taxon>Youngiibacter</taxon>
    </lineage>
</organism>
<keyword evidence="1" id="KW-0812">Transmembrane</keyword>
<keyword evidence="1" id="KW-0472">Membrane</keyword>
<evidence type="ECO:0008006" key="4">
    <source>
        <dbReference type="Google" id="ProtNLM"/>
    </source>
</evidence>
<reference evidence="2 3" key="1">
    <citation type="journal article" date="2014" name="Genome Announc.">
        <title>Genome Sequence of Youngiibacter fragilis, the Type Strain of the Genus Youngiibacter.</title>
        <authorList>
            <person name="Wawrik C.B."/>
            <person name="Callaghan A.V."/>
            <person name="Stamps B.W."/>
            <person name="Wawrik B."/>
        </authorList>
    </citation>
    <scope>NUCLEOTIDE SEQUENCE [LARGE SCALE GENOMIC DNA]</scope>
    <source>
        <strain evidence="2 3">232.1</strain>
    </source>
</reference>
<dbReference type="EMBL" id="AXUN02000035">
    <property type="protein sequence ID" value="ETA82224.1"/>
    <property type="molecule type" value="Genomic_DNA"/>
</dbReference>
<keyword evidence="1" id="KW-1133">Transmembrane helix</keyword>
<accession>V7IA49</accession>
<comment type="caution">
    <text evidence="2">The sequence shown here is derived from an EMBL/GenBank/DDBJ whole genome shotgun (WGS) entry which is preliminary data.</text>
</comment>
<dbReference type="eggNOG" id="ENOG5033N7N">
    <property type="taxonomic scope" value="Bacteria"/>
</dbReference>
<dbReference type="Proteomes" id="UP000017747">
    <property type="component" value="Unassembled WGS sequence"/>
</dbReference>
<sequence length="90" mass="10883">MSYLAAKHFRIYNSREGRKRCTMAKRIWTIDEIDKYRKEKNTFLYFNKEDGNLIVPKAIGRGRTFNWANPLSWVFMVVLFLFLTWFTSAY</sequence>
<dbReference type="AlphaFoldDB" id="V7IA49"/>
<dbReference type="STRING" id="994573.T472_0202475"/>
<keyword evidence="3" id="KW-1185">Reference proteome</keyword>
<evidence type="ECO:0000256" key="1">
    <source>
        <dbReference type="SAM" id="Phobius"/>
    </source>
</evidence>
<evidence type="ECO:0000313" key="3">
    <source>
        <dbReference type="Proteomes" id="UP000017747"/>
    </source>
</evidence>
<gene>
    <name evidence="2" type="ORF">T472_0202475</name>
</gene>